<sequence length="34" mass="4001">MKTQSYSKEAEKVQLLKELVKEQIKNENTHPATR</sequence>
<name>K7YUG5_BDEBC</name>
<dbReference type="Proteomes" id="UP000010074">
    <property type="component" value="Chromosome"/>
</dbReference>
<dbReference type="AlphaFoldDB" id="K7YUG5"/>
<evidence type="ECO:0000313" key="2">
    <source>
        <dbReference type="Proteomes" id="UP000010074"/>
    </source>
</evidence>
<dbReference type="HOGENOM" id="CLU_3372293_0_0_7"/>
<accession>K7YUG5</accession>
<dbReference type="EMBL" id="CP002930">
    <property type="protein sequence ID" value="AFY00295.1"/>
    <property type="molecule type" value="Genomic_DNA"/>
</dbReference>
<dbReference type="KEGG" id="bbat:Bdt_0587"/>
<protein>
    <submittedName>
        <fullName evidence="1">Uncharacterized protein</fullName>
    </submittedName>
</protein>
<gene>
    <name evidence="1" type="ORF">Bdt_0587</name>
</gene>
<proteinExistence type="predicted"/>
<reference evidence="1 2" key="1">
    <citation type="journal article" date="2012" name="BMC Genomics">
        <title>Genome analysis of a simultaneously predatory and prey-independent, novel Bdellovibrio bacteriovorus from the River Tiber, supports in silico predictions of both ancient and recent lateral gene transfer from diverse bacteria.</title>
        <authorList>
            <person name="Hobley L."/>
            <person name="Lerner T.R."/>
            <person name="Williams L.E."/>
            <person name="Lambert C."/>
            <person name="Till R."/>
            <person name="Milner D.S."/>
            <person name="Basford S.M."/>
            <person name="Capeness M.J."/>
            <person name="Fenton A.K."/>
            <person name="Atterbury R.J."/>
            <person name="Harris M.A."/>
            <person name="Sockett R.E."/>
        </authorList>
    </citation>
    <scope>NUCLEOTIDE SEQUENCE [LARGE SCALE GENOMIC DNA]</scope>
    <source>
        <strain evidence="1 2">Tiberius</strain>
    </source>
</reference>
<organism evidence="1 2">
    <name type="scientific">Bdellovibrio bacteriovorus str. Tiberius</name>
    <dbReference type="NCBI Taxonomy" id="1069642"/>
    <lineage>
        <taxon>Bacteria</taxon>
        <taxon>Pseudomonadati</taxon>
        <taxon>Bdellovibrionota</taxon>
        <taxon>Bdellovibrionia</taxon>
        <taxon>Bdellovibrionales</taxon>
        <taxon>Pseudobdellovibrionaceae</taxon>
        <taxon>Bdellovibrio</taxon>
    </lineage>
</organism>
<evidence type="ECO:0000313" key="1">
    <source>
        <dbReference type="EMBL" id="AFY00295.1"/>
    </source>
</evidence>